<reference evidence="8" key="1">
    <citation type="journal article" date="2020" name="mSystems">
        <title>Genome- and Community-Level Interaction Insights into Carbon Utilization and Element Cycling Functions of Hydrothermarchaeota in Hydrothermal Sediment.</title>
        <authorList>
            <person name="Zhou Z."/>
            <person name="Liu Y."/>
            <person name="Xu W."/>
            <person name="Pan J."/>
            <person name="Luo Z.H."/>
            <person name="Li M."/>
        </authorList>
    </citation>
    <scope>NUCLEOTIDE SEQUENCE [LARGE SCALE GENOMIC DNA]</scope>
    <source>
        <strain evidence="8">SpSt-508</strain>
    </source>
</reference>
<dbReference type="GO" id="GO:0005524">
    <property type="term" value="F:ATP binding"/>
    <property type="evidence" value="ECO:0007669"/>
    <property type="project" value="UniProtKB-KW"/>
</dbReference>
<feature type="transmembrane region" description="Helical" evidence="6">
    <location>
        <begin position="343"/>
        <end position="365"/>
    </location>
</feature>
<dbReference type="InterPro" id="IPR039421">
    <property type="entry name" value="Type_1_exporter"/>
</dbReference>
<dbReference type="InterPro" id="IPR011527">
    <property type="entry name" value="ABC1_TM_dom"/>
</dbReference>
<feature type="compositionally biased region" description="Low complexity" evidence="5">
    <location>
        <begin position="10"/>
        <end position="20"/>
    </location>
</feature>
<dbReference type="SUPFAM" id="SSF90123">
    <property type="entry name" value="ABC transporter transmembrane region"/>
    <property type="match status" value="1"/>
</dbReference>
<dbReference type="PANTHER" id="PTHR43394">
    <property type="entry name" value="ATP-DEPENDENT PERMEASE MDL1, MITOCHONDRIAL"/>
    <property type="match status" value="1"/>
</dbReference>
<evidence type="ECO:0000256" key="5">
    <source>
        <dbReference type="SAM" id="MobiDB-lite"/>
    </source>
</evidence>
<gene>
    <name evidence="8" type="ORF">ENS64_15070</name>
</gene>
<protein>
    <submittedName>
        <fullName evidence="8">ABC transporter ATP-binding protein</fullName>
    </submittedName>
</protein>
<organism evidence="8">
    <name type="scientific">Schlesneria paludicola</name>
    <dbReference type="NCBI Taxonomy" id="360056"/>
    <lineage>
        <taxon>Bacteria</taxon>
        <taxon>Pseudomonadati</taxon>
        <taxon>Planctomycetota</taxon>
        <taxon>Planctomycetia</taxon>
        <taxon>Planctomycetales</taxon>
        <taxon>Planctomycetaceae</taxon>
        <taxon>Schlesneria</taxon>
    </lineage>
</organism>
<keyword evidence="8" id="KW-0547">Nucleotide-binding</keyword>
<evidence type="ECO:0000256" key="4">
    <source>
        <dbReference type="ARBA" id="ARBA00023136"/>
    </source>
</evidence>
<dbReference type="InterPro" id="IPR036640">
    <property type="entry name" value="ABC1_TM_sf"/>
</dbReference>
<feature type="transmembrane region" description="Helical" evidence="6">
    <location>
        <begin position="203"/>
        <end position="224"/>
    </location>
</feature>
<dbReference type="PANTHER" id="PTHR43394:SF4">
    <property type="entry name" value="TOXIN SECRETION ABC TRANSPORTER ATP-BINDING PROTEIN"/>
    <property type="match status" value="1"/>
</dbReference>
<comment type="subcellular location">
    <subcellularLocation>
        <location evidence="1">Cell membrane</location>
        <topology evidence="1">Multi-pass membrane protein</topology>
    </subcellularLocation>
</comment>
<comment type="caution">
    <text evidence="8">The sequence shown here is derived from an EMBL/GenBank/DDBJ whole genome shotgun (WGS) entry which is preliminary data.</text>
</comment>
<dbReference type="Gene3D" id="3.40.50.300">
    <property type="entry name" value="P-loop containing nucleotide triphosphate hydrolases"/>
    <property type="match status" value="1"/>
</dbReference>
<evidence type="ECO:0000256" key="1">
    <source>
        <dbReference type="ARBA" id="ARBA00004651"/>
    </source>
</evidence>
<dbReference type="PROSITE" id="PS50929">
    <property type="entry name" value="ABC_TM1F"/>
    <property type="match status" value="1"/>
</dbReference>
<name>A0A7C4QRL6_9PLAN</name>
<feature type="transmembrane region" description="Helical" evidence="6">
    <location>
        <begin position="427"/>
        <end position="450"/>
    </location>
</feature>
<dbReference type="EMBL" id="DSVQ01000018">
    <property type="protein sequence ID" value="HGT40565.1"/>
    <property type="molecule type" value="Genomic_DNA"/>
</dbReference>
<sequence length="735" mass="79650">MKPRHDHSPADPAATPATAASAVVAQGNGNGEISGISHVALRDHHGADADALRAIAAGLHYLSTHAECPCEPRVAERLVAEAAHGWGGTPEDSWWRWLLGAARSLGLELRVADVAAKDLGVLVRAGTVVVAGPPEDGTLRIVERGRRRTVRWSYLDGRPDSVPIPRDLVRVVLAGPLHMPSGHAAPRPLRSLWALLRPELKDIGAIVCLSAVAGLLMLSIPVTAQQLVRAVTFASVYQPIVILSLLLLMLLGFSAALQAVQAFVAEVIQRRMFVRTAATVAGRLPHAAASNWQDGHPPELVNRFLEIALVQKIVASLLVDGISIVLTTLIGMTVMAFYHPVLLGYDVVLLGLLTAVIFGFGRAGVTTAIKESKAKYALQAWLEDIARCPSIFRTPNVALWGTQRTDALCAEYLVARRSHFRILLRQIVLILSLQAIATTSLLGLGGYLVLQEQLTLGQLVAAELIVAAIVSSFAKLLKHLEGWYDLLASVDKLAHLLGIPLESQQGLIGLTPSGPARLQFPSVLPADPQLPGEETQIEVSPGECVALCGWSDADIEQLCCLLRGEASTNASCVLIDGIDVFDLRPDVLRSHVVVVRDLEFLDATIAENIHLNRPDVLEDRVLWLVENLGLGNDLRRRRIALTAPMTPSGWPLMWSERLRLVLARTLAGQPRLVFVEHLLDGLAEDELERVAGVLKAVSKHTTILVATERNDIARIFPRRIPGSNWRMAETGERNS</sequence>
<keyword evidence="4 6" id="KW-0472">Membrane</keyword>
<evidence type="ECO:0000256" key="3">
    <source>
        <dbReference type="ARBA" id="ARBA00022989"/>
    </source>
</evidence>
<evidence type="ECO:0000259" key="7">
    <source>
        <dbReference type="PROSITE" id="PS50929"/>
    </source>
</evidence>
<keyword evidence="8" id="KW-0067">ATP-binding</keyword>
<keyword evidence="2 6" id="KW-0812">Transmembrane</keyword>
<evidence type="ECO:0000256" key="2">
    <source>
        <dbReference type="ARBA" id="ARBA00022692"/>
    </source>
</evidence>
<dbReference type="InterPro" id="IPR027417">
    <property type="entry name" value="P-loop_NTPase"/>
</dbReference>
<keyword evidence="3 6" id="KW-1133">Transmembrane helix</keyword>
<feature type="domain" description="ABC transmembrane type-1" evidence="7">
    <location>
        <begin position="205"/>
        <end position="462"/>
    </location>
</feature>
<feature type="region of interest" description="Disordered" evidence="5">
    <location>
        <begin position="1"/>
        <end position="20"/>
    </location>
</feature>
<evidence type="ECO:0000256" key="6">
    <source>
        <dbReference type="SAM" id="Phobius"/>
    </source>
</evidence>
<dbReference type="AlphaFoldDB" id="A0A7C4QRL6"/>
<dbReference type="SUPFAM" id="SSF52540">
    <property type="entry name" value="P-loop containing nucleoside triphosphate hydrolases"/>
    <property type="match status" value="1"/>
</dbReference>
<dbReference type="Gene3D" id="1.20.1560.10">
    <property type="entry name" value="ABC transporter type 1, transmembrane domain"/>
    <property type="match status" value="1"/>
</dbReference>
<evidence type="ECO:0000313" key="8">
    <source>
        <dbReference type="EMBL" id="HGT40565.1"/>
    </source>
</evidence>
<dbReference type="GO" id="GO:0015421">
    <property type="term" value="F:ABC-type oligopeptide transporter activity"/>
    <property type="evidence" value="ECO:0007669"/>
    <property type="project" value="TreeGrafter"/>
</dbReference>
<feature type="transmembrane region" description="Helical" evidence="6">
    <location>
        <begin position="236"/>
        <end position="265"/>
    </location>
</feature>
<proteinExistence type="predicted"/>
<dbReference type="GO" id="GO:0005886">
    <property type="term" value="C:plasma membrane"/>
    <property type="evidence" value="ECO:0007669"/>
    <property type="project" value="UniProtKB-SubCell"/>
</dbReference>
<feature type="transmembrane region" description="Helical" evidence="6">
    <location>
        <begin position="313"/>
        <end position="337"/>
    </location>
</feature>
<accession>A0A7C4QRL6</accession>